<dbReference type="CDD" id="cd06847">
    <property type="entry name" value="HFD_SUPT7L"/>
    <property type="match status" value="1"/>
</dbReference>
<dbReference type="PANTHER" id="PTHR28598">
    <property type="entry name" value="STAGA COMPLEX 65 SUBUNIT GAMMA"/>
    <property type="match status" value="1"/>
</dbReference>
<dbReference type="STRING" id="35525.A0A162PRC3"/>
<dbReference type="GO" id="GO:0046982">
    <property type="term" value="F:protein heterodimerization activity"/>
    <property type="evidence" value="ECO:0007669"/>
    <property type="project" value="InterPro"/>
</dbReference>
<dbReference type="Gene3D" id="1.10.20.10">
    <property type="entry name" value="Histone, subunit A"/>
    <property type="match status" value="1"/>
</dbReference>
<proteinExistence type="predicted"/>
<dbReference type="PANTHER" id="PTHR28598:SF1">
    <property type="entry name" value="STAGA COMPLEX 65 SUBUNIT GAMMA"/>
    <property type="match status" value="1"/>
</dbReference>
<dbReference type="GO" id="GO:0000124">
    <property type="term" value="C:SAGA complex"/>
    <property type="evidence" value="ECO:0007669"/>
    <property type="project" value="InterPro"/>
</dbReference>
<comment type="caution">
    <text evidence="1">The sequence shown here is derived from an EMBL/GenBank/DDBJ whole genome shotgun (WGS) entry which is preliminary data.</text>
</comment>
<organism evidence="1 2">
    <name type="scientific">Daphnia magna</name>
    <dbReference type="NCBI Taxonomy" id="35525"/>
    <lineage>
        <taxon>Eukaryota</taxon>
        <taxon>Metazoa</taxon>
        <taxon>Ecdysozoa</taxon>
        <taxon>Arthropoda</taxon>
        <taxon>Crustacea</taxon>
        <taxon>Branchiopoda</taxon>
        <taxon>Diplostraca</taxon>
        <taxon>Cladocera</taxon>
        <taxon>Anomopoda</taxon>
        <taxon>Daphniidae</taxon>
        <taxon>Daphnia</taxon>
    </lineage>
</organism>
<reference evidence="1 2" key="1">
    <citation type="submission" date="2016-03" db="EMBL/GenBank/DDBJ databases">
        <title>EvidentialGene: Evidence-directed Construction of Genes on Genomes.</title>
        <authorList>
            <person name="Gilbert D.G."/>
            <person name="Choi J.-H."/>
            <person name="Mockaitis K."/>
            <person name="Colbourne J."/>
            <person name="Pfrender M."/>
        </authorList>
    </citation>
    <scope>NUCLEOTIDE SEQUENCE [LARGE SCALE GENOMIC DNA]</scope>
    <source>
        <strain evidence="1 2">Xinb3</strain>
        <tissue evidence="1">Complete organism</tissue>
    </source>
</reference>
<evidence type="ECO:0000313" key="2">
    <source>
        <dbReference type="Proteomes" id="UP000076858"/>
    </source>
</evidence>
<protein>
    <submittedName>
        <fullName evidence="1">STAGA complex 65 subunit gamma</fullName>
    </submittedName>
</protein>
<dbReference type="AlphaFoldDB" id="A0A162PRC3"/>
<keyword evidence="2" id="KW-1185">Reference proteome</keyword>
<evidence type="ECO:0000313" key="1">
    <source>
        <dbReference type="EMBL" id="KZS19081.1"/>
    </source>
</evidence>
<dbReference type="InterPro" id="IPR009072">
    <property type="entry name" value="Histone-fold"/>
</dbReference>
<dbReference type="OrthoDB" id="6021257at2759"/>
<accession>A0A162PRC3</accession>
<sequence>MEGKPWGGFLDETSNFTSPYLLSFDEIEKLSKAFVPCSSNKHFKAESVMTTQMMPISYFEADPITLHNIQLVQYSKQMQEILQQIQKSYKKFNVEHIPTVPSKPVREHIQQHPSMKLTRRGVQQILHRSMYQVCAHEGFDSTTESVLSVLAGVAEEMLVKFCNLLKLNTEREILGQSTGFVDAMERTLHDVGMNGVKDLHHFYTNRVIRYNDRLRQQSHNLHSMCVKAAVQFDHSKVGPGTPWEESEWAELTEWSGNEAMDNDSSFNRDMGIKSQSSLRSNHEAINQLHLEDNTAISAPGLESGLRMLYTLEQQEAIGASDVQHLNKEDHTSPTFFTGPESTSPGAKQNGSKKQKKF</sequence>
<name>A0A162PRC3_9CRUS</name>
<dbReference type="InterPro" id="IPR039460">
    <property type="entry name" value="SUPT7L/Spt7"/>
</dbReference>
<gene>
    <name evidence="1" type="ORF">APZ42_014606</name>
</gene>
<dbReference type="GO" id="GO:0003713">
    <property type="term" value="F:transcription coactivator activity"/>
    <property type="evidence" value="ECO:0007669"/>
    <property type="project" value="TreeGrafter"/>
</dbReference>
<dbReference type="EMBL" id="LRGB01000446">
    <property type="protein sequence ID" value="KZS19081.1"/>
    <property type="molecule type" value="Genomic_DNA"/>
</dbReference>
<dbReference type="Proteomes" id="UP000076858">
    <property type="component" value="Unassembled WGS sequence"/>
</dbReference>